<evidence type="ECO:0000313" key="1">
    <source>
        <dbReference type="EMBL" id="PSW25034.1"/>
    </source>
</evidence>
<protein>
    <recommendedName>
        <fullName evidence="3">YkgJ family cysteine cluster protein</fullName>
    </recommendedName>
</protein>
<name>A0A0J8VG24_9GAMM</name>
<dbReference type="Proteomes" id="UP000240481">
    <property type="component" value="Unassembled WGS sequence"/>
</dbReference>
<dbReference type="STRING" id="680026.AB733_04815"/>
<dbReference type="EMBL" id="PYLZ01000004">
    <property type="protein sequence ID" value="PSW25034.1"/>
    <property type="molecule type" value="Genomic_DNA"/>
</dbReference>
<dbReference type="AlphaFoldDB" id="A0A0J8VG24"/>
<keyword evidence="2" id="KW-1185">Reference proteome</keyword>
<comment type="caution">
    <text evidence="1">The sequence shown here is derived from an EMBL/GenBank/DDBJ whole genome shotgun (WGS) entry which is preliminary data.</text>
</comment>
<sequence>MSEDLKPFDCEACGECCRHIHLVEGLKHLQTNGVCDYLEGNKCRIYSRRPELCQYEKVFELYKNQYTAKEFYDLTVKFCNELKEIKRLREEND</sequence>
<evidence type="ECO:0008006" key="3">
    <source>
        <dbReference type="Google" id="ProtNLM"/>
    </source>
</evidence>
<evidence type="ECO:0000313" key="2">
    <source>
        <dbReference type="Proteomes" id="UP000240481"/>
    </source>
</evidence>
<reference evidence="1 2" key="1">
    <citation type="submission" date="2018-01" db="EMBL/GenBank/DDBJ databases">
        <title>Whole genome sequencing of Histamine producing bacteria.</title>
        <authorList>
            <person name="Butler K."/>
        </authorList>
    </citation>
    <scope>NUCLEOTIDE SEQUENCE [LARGE SCALE GENOMIC DNA]</scope>
    <source>
        <strain evidence="1 2">DSM 24669</strain>
    </source>
</reference>
<proteinExistence type="predicted"/>
<dbReference type="OrthoDB" id="71604at2"/>
<organism evidence="1 2">
    <name type="scientific">Photobacterium swingsii</name>
    <dbReference type="NCBI Taxonomy" id="680026"/>
    <lineage>
        <taxon>Bacteria</taxon>
        <taxon>Pseudomonadati</taxon>
        <taxon>Pseudomonadota</taxon>
        <taxon>Gammaproteobacteria</taxon>
        <taxon>Vibrionales</taxon>
        <taxon>Vibrionaceae</taxon>
        <taxon>Photobacterium</taxon>
    </lineage>
</organism>
<dbReference type="RefSeq" id="WP_048897749.1">
    <property type="nucleotide sequence ID" value="NZ_AP024853.1"/>
</dbReference>
<accession>A0A0J8VG24</accession>
<gene>
    <name evidence="1" type="ORF">C9I94_09520</name>
</gene>